<evidence type="ECO:0000259" key="1">
    <source>
        <dbReference type="PROSITE" id="PS51729"/>
    </source>
</evidence>
<dbReference type="Proteomes" id="UP000230282">
    <property type="component" value="Unassembled WGS sequence"/>
</dbReference>
<dbReference type="PANTHER" id="PTHR31435">
    <property type="entry name" value="PROTEIN NATD1"/>
    <property type="match status" value="1"/>
</dbReference>
<sequence length="88" mass="10000">MQIQHQRHAGGGEFFLADEQGCKIAELTYEFVNAHTINANHTYVSDSLRGQGIADKLYRELRDFVRAEQLNVVASCSYIAKKLEREKA</sequence>
<evidence type="ECO:0000313" key="2">
    <source>
        <dbReference type="EMBL" id="PJG83051.1"/>
    </source>
</evidence>
<dbReference type="PROSITE" id="PS51729">
    <property type="entry name" value="GNAT_YJDJ"/>
    <property type="match status" value="1"/>
</dbReference>
<evidence type="ECO:0000313" key="3">
    <source>
        <dbReference type="Proteomes" id="UP000230282"/>
    </source>
</evidence>
<dbReference type="InterPro" id="IPR016181">
    <property type="entry name" value="Acyl_CoA_acyltransferase"/>
</dbReference>
<dbReference type="AlphaFoldDB" id="A0A2M8RVY7"/>
<dbReference type="EMBL" id="PHGZ01000013">
    <property type="protein sequence ID" value="PJG83051.1"/>
    <property type="molecule type" value="Genomic_DNA"/>
</dbReference>
<dbReference type="Pfam" id="PF14542">
    <property type="entry name" value="Acetyltransf_CG"/>
    <property type="match status" value="1"/>
</dbReference>
<keyword evidence="3" id="KW-1185">Reference proteome</keyword>
<organism evidence="2 3">
    <name type="scientific">Caviibacterium pharyngocola</name>
    <dbReference type="NCBI Taxonomy" id="28159"/>
    <lineage>
        <taxon>Bacteria</taxon>
        <taxon>Pseudomonadati</taxon>
        <taxon>Pseudomonadota</taxon>
        <taxon>Gammaproteobacteria</taxon>
        <taxon>Pasteurellales</taxon>
        <taxon>Pasteurellaceae</taxon>
        <taxon>Caviibacterium</taxon>
    </lineage>
</organism>
<gene>
    <name evidence="2" type="ORF">CVP04_06755</name>
</gene>
<reference evidence="2 3" key="1">
    <citation type="submission" date="2017-11" db="EMBL/GenBank/DDBJ databases">
        <title>Reclassification of Bisgaard taxon 5 as Caviibacterium pharyngocola gen. nov., sp. nov.</title>
        <authorList>
            <person name="Christensen H."/>
        </authorList>
    </citation>
    <scope>NUCLEOTIDE SEQUENCE [LARGE SCALE GENOMIC DNA]</scope>
    <source>
        <strain evidence="2 3">7_3</strain>
    </source>
</reference>
<dbReference type="RefSeq" id="WP_100296741.1">
    <property type="nucleotide sequence ID" value="NZ_PHGZ01000013.1"/>
</dbReference>
<protein>
    <submittedName>
        <fullName evidence="2">GNAT family N-acetyltransferase</fullName>
    </submittedName>
</protein>
<dbReference type="InterPro" id="IPR045057">
    <property type="entry name" value="Gcn5-rel_NAT"/>
</dbReference>
<name>A0A2M8RVY7_9PAST</name>
<accession>A0A2M8RVY7</accession>
<comment type="caution">
    <text evidence="2">The sequence shown here is derived from an EMBL/GenBank/DDBJ whole genome shotgun (WGS) entry which is preliminary data.</text>
</comment>
<dbReference type="GO" id="GO:0016740">
    <property type="term" value="F:transferase activity"/>
    <property type="evidence" value="ECO:0007669"/>
    <property type="project" value="UniProtKB-KW"/>
</dbReference>
<proteinExistence type="predicted"/>
<dbReference type="Gene3D" id="3.40.630.30">
    <property type="match status" value="1"/>
</dbReference>
<dbReference type="PANTHER" id="PTHR31435:SF10">
    <property type="entry name" value="BSR4717 PROTEIN"/>
    <property type="match status" value="1"/>
</dbReference>
<dbReference type="InterPro" id="IPR031165">
    <property type="entry name" value="GNAT_YJDJ"/>
</dbReference>
<dbReference type="OrthoDB" id="9813275at2"/>
<feature type="domain" description="N-acetyltransferase" evidence="1">
    <location>
        <begin position="6"/>
        <end position="88"/>
    </location>
</feature>
<keyword evidence="2" id="KW-0808">Transferase</keyword>
<dbReference type="SUPFAM" id="SSF55729">
    <property type="entry name" value="Acyl-CoA N-acyltransferases (Nat)"/>
    <property type="match status" value="1"/>
</dbReference>